<dbReference type="GO" id="GO:0016491">
    <property type="term" value="F:oxidoreductase activity"/>
    <property type="evidence" value="ECO:0007669"/>
    <property type="project" value="InterPro"/>
</dbReference>
<dbReference type="GO" id="GO:0046872">
    <property type="term" value="F:metal ion binding"/>
    <property type="evidence" value="ECO:0007669"/>
    <property type="project" value="UniProtKB-KW"/>
</dbReference>
<evidence type="ECO:0000256" key="3">
    <source>
        <dbReference type="ARBA" id="ARBA00023008"/>
    </source>
</evidence>
<dbReference type="InterPro" id="IPR002227">
    <property type="entry name" value="Tyrosinase_Cu-bd"/>
</dbReference>
<evidence type="ECO:0000256" key="1">
    <source>
        <dbReference type="ARBA" id="ARBA00009928"/>
    </source>
</evidence>
<protein>
    <submittedName>
        <fullName evidence="6">Tyrosinase family protein</fullName>
    </submittedName>
</protein>
<evidence type="ECO:0000259" key="4">
    <source>
        <dbReference type="PROSITE" id="PS00497"/>
    </source>
</evidence>
<name>A0A5B8RRI8_9BURK</name>
<accession>A0A5B8RRI8</accession>
<sequence>MVWCSAGVRPVSGRHGAGDESGPVLQSLVRLHLRGTPSFIPLFPGKPPMQRRHFLYAGAGLLASTLAGCGGGSEALLRVRPDVLQLSNAERERYVQTLHAMKRLPSAYDPAVNAYDYFVQLHGRAFPSAQDPTHYNAHMSASFLPWHREFLLRFERELQRVSGDAQMALPYWDWQQQGSWRAIFTDDFLGGNGDAADRFIVKSGMFREGLWPMGAYFDETPDEFADSDGDGIADINSAPLSRRGLTRRFSFEGLDADSMQVIDDYMAREPRSRLLAYADYDAAPYMESMLTPLEHLENRQSWIEQSMRKYLELVLHNPVHAMIGGQMATGTSPNDPVFFLHHANVDRLWALWQDAHAGASYPSSAEDAHVGSGASLDLLSGDVRIDSVLDLAAHSGVRYAAG</sequence>
<evidence type="ECO:0000259" key="5">
    <source>
        <dbReference type="PROSITE" id="PS00498"/>
    </source>
</evidence>
<dbReference type="KEGG" id="cof:FOZ74_03910"/>
<dbReference type="PANTHER" id="PTHR11474:SF126">
    <property type="entry name" value="TYROSINASE-LIKE PROTEIN TYR-1-RELATED"/>
    <property type="match status" value="1"/>
</dbReference>
<evidence type="ECO:0000256" key="2">
    <source>
        <dbReference type="ARBA" id="ARBA00022723"/>
    </source>
</evidence>
<dbReference type="PROSITE" id="PS00497">
    <property type="entry name" value="TYROSINASE_1"/>
    <property type="match status" value="1"/>
</dbReference>
<evidence type="ECO:0000313" key="6">
    <source>
        <dbReference type="EMBL" id="QEA12249.1"/>
    </source>
</evidence>
<dbReference type="EMBL" id="CP042344">
    <property type="protein sequence ID" value="QEA12249.1"/>
    <property type="molecule type" value="Genomic_DNA"/>
</dbReference>
<dbReference type="SUPFAM" id="SSF48056">
    <property type="entry name" value="Di-copper centre-containing domain"/>
    <property type="match status" value="1"/>
</dbReference>
<dbReference type="Proteomes" id="UP000321199">
    <property type="component" value="Chromosome"/>
</dbReference>
<proteinExistence type="inferred from homology"/>
<dbReference type="Gene3D" id="1.10.1280.10">
    <property type="entry name" value="Di-copper center containing domain from catechol oxidase"/>
    <property type="match status" value="1"/>
</dbReference>
<keyword evidence="3" id="KW-0186">Copper</keyword>
<keyword evidence="2" id="KW-0479">Metal-binding</keyword>
<reference evidence="6 7" key="1">
    <citation type="submission" date="2019-07" db="EMBL/GenBank/DDBJ databases">
        <title>Complete genome sequence of Comamonas sp. NLF 7-7 isolated from livestock.</title>
        <authorList>
            <person name="Kim D.H."/>
            <person name="Kim J.G."/>
        </authorList>
    </citation>
    <scope>NUCLEOTIDE SEQUENCE [LARGE SCALE GENOMIC DNA]</scope>
    <source>
        <strain evidence="6 7">NLF 7-7</strain>
    </source>
</reference>
<organism evidence="6 7">
    <name type="scientific">Comamonas flocculans</name>
    <dbReference type="NCBI Taxonomy" id="2597701"/>
    <lineage>
        <taxon>Bacteria</taxon>
        <taxon>Pseudomonadati</taxon>
        <taxon>Pseudomonadota</taxon>
        <taxon>Betaproteobacteria</taxon>
        <taxon>Burkholderiales</taxon>
        <taxon>Comamonadaceae</taxon>
        <taxon>Comamonas</taxon>
    </lineage>
</organism>
<dbReference type="AlphaFoldDB" id="A0A5B8RRI8"/>
<comment type="similarity">
    <text evidence="1">Belongs to the tyrosinase family.</text>
</comment>
<dbReference type="PANTHER" id="PTHR11474">
    <property type="entry name" value="TYROSINASE FAMILY MEMBER"/>
    <property type="match status" value="1"/>
</dbReference>
<dbReference type="PROSITE" id="PS00498">
    <property type="entry name" value="TYROSINASE_2"/>
    <property type="match status" value="1"/>
</dbReference>
<dbReference type="OrthoDB" id="2874181at2"/>
<evidence type="ECO:0000313" key="7">
    <source>
        <dbReference type="Proteomes" id="UP000321199"/>
    </source>
</evidence>
<dbReference type="InterPro" id="IPR008922">
    <property type="entry name" value="Di-copper_centre_dom_sf"/>
</dbReference>
<feature type="domain" description="Tyrosinase copper-binding" evidence="5">
    <location>
        <begin position="335"/>
        <end position="346"/>
    </location>
</feature>
<dbReference type="InterPro" id="IPR050316">
    <property type="entry name" value="Tyrosinase/Hemocyanin"/>
</dbReference>
<dbReference type="Pfam" id="PF00264">
    <property type="entry name" value="Tyrosinase"/>
    <property type="match status" value="1"/>
</dbReference>
<feature type="domain" description="Tyrosinase copper-binding" evidence="4">
    <location>
        <begin position="138"/>
        <end position="155"/>
    </location>
</feature>
<gene>
    <name evidence="6" type="ORF">FOZ74_03910</name>
</gene>
<dbReference type="PRINTS" id="PR00092">
    <property type="entry name" value="TYROSINASE"/>
</dbReference>
<keyword evidence="7" id="KW-1185">Reference proteome</keyword>